<comment type="caution">
    <text evidence="2">The sequence shown here is derived from an EMBL/GenBank/DDBJ whole genome shotgun (WGS) entry which is preliminary data.</text>
</comment>
<reference evidence="2" key="1">
    <citation type="submission" date="2023-02" db="EMBL/GenBank/DDBJ databases">
        <authorList>
            <person name="Palmer J.M."/>
        </authorList>
    </citation>
    <scope>NUCLEOTIDE SEQUENCE</scope>
    <source>
        <strain evidence="2">FW57</strain>
    </source>
</reference>
<gene>
    <name evidence="2" type="ORF">NEMBOFW57_008285</name>
</gene>
<feature type="compositionally biased region" description="Acidic residues" evidence="1">
    <location>
        <begin position="40"/>
        <end position="63"/>
    </location>
</feature>
<evidence type="ECO:0000256" key="1">
    <source>
        <dbReference type="SAM" id="MobiDB-lite"/>
    </source>
</evidence>
<protein>
    <submittedName>
        <fullName evidence="2">Uncharacterized protein</fullName>
    </submittedName>
</protein>
<evidence type="ECO:0000313" key="3">
    <source>
        <dbReference type="Proteomes" id="UP001197093"/>
    </source>
</evidence>
<keyword evidence="3" id="KW-1185">Reference proteome</keyword>
<proteinExistence type="predicted"/>
<name>A0AAD4ER60_9PEZI</name>
<dbReference type="Proteomes" id="UP001197093">
    <property type="component" value="Unassembled WGS sequence"/>
</dbReference>
<sequence length="175" mass="19991">MHSNSSPVSSPDDFSTRPVTDQPQDAFETNDDSDYHYDYDSDADLSSDSWFYDDYDESSETDEPSPNTAHLIGDNGTLRLPSGKIISARREKKRYHTFIVRRAELRRSDMQSLAGVPLTQQQALLAMTHKQIEKAERTEKRFTGKMDQLGNIKISERFVNDVPGGKAHKNRFFAR</sequence>
<evidence type="ECO:0000313" key="2">
    <source>
        <dbReference type="EMBL" id="KAG7285989.1"/>
    </source>
</evidence>
<dbReference type="EMBL" id="JAHCVI010000004">
    <property type="protein sequence ID" value="KAG7285989.1"/>
    <property type="molecule type" value="Genomic_DNA"/>
</dbReference>
<feature type="region of interest" description="Disordered" evidence="1">
    <location>
        <begin position="1"/>
        <end position="77"/>
    </location>
</feature>
<organism evidence="2 3">
    <name type="scientific">Staphylotrichum longicolle</name>
    <dbReference type="NCBI Taxonomy" id="669026"/>
    <lineage>
        <taxon>Eukaryota</taxon>
        <taxon>Fungi</taxon>
        <taxon>Dikarya</taxon>
        <taxon>Ascomycota</taxon>
        <taxon>Pezizomycotina</taxon>
        <taxon>Sordariomycetes</taxon>
        <taxon>Sordariomycetidae</taxon>
        <taxon>Sordariales</taxon>
        <taxon>Chaetomiaceae</taxon>
        <taxon>Staphylotrichum</taxon>
    </lineage>
</organism>
<feature type="compositionally biased region" description="Polar residues" evidence="1">
    <location>
        <begin position="1"/>
        <end position="23"/>
    </location>
</feature>
<accession>A0AAD4ER60</accession>
<dbReference type="AlphaFoldDB" id="A0AAD4ER60"/>